<dbReference type="GO" id="GO:0003677">
    <property type="term" value="F:DNA binding"/>
    <property type="evidence" value="ECO:0007669"/>
    <property type="project" value="UniProtKB-UniRule"/>
</dbReference>
<dbReference type="SUPFAM" id="SSF46689">
    <property type="entry name" value="Homeodomain-like"/>
    <property type="match status" value="1"/>
</dbReference>
<comment type="caution">
    <text evidence="4">The sequence shown here is derived from an EMBL/GenBank/DDBJ whole genome shotgun (WGS) entry which is preliminary data.</text>
</comment>
<dbReference type="PANTHER" id="PTHR43479">
    <property type="entry name" value="ACREF/ENVCD OPERON REPRESSOR-RELATED"/>
    <property type="match status" value="1"/>
</dbReference>
<dbReference type="PROSITE" id="PS50977">
    <property type="entry name" value="HTH_TETR_2"/>
    <property type="match status" value="1"/>
</dbReference>
<dbReference type="Pfam" id="PF00440">
    <property type="entry name" value="TetR_N"/>
    <property type="match status" value="1"/>
</dbReference>
<evidence type="ECO:0000256" key="1">
    <source>
        <dbReference type="ARBA" id="ARBA00023125"/>
    </source>
</evidence>
<dbReference type="PANTHER" id="PTHR43479:SF11">
    <property type="entry name" value="ACREF_ENVCD OPERON REPRESSOR-RELATED"/>
    <property type="match status" value="1"/>
</dbReference>
<dbReference type="InterPro" id="IPR001647">
    <property type="entry name" value="HTH_TetR"/>
</dbReference>
<feature type="domain" description="HTH tetR-type" evidence="3">
    <location>
        <begin position="12"/>
        <end position="72"/>
    </location>
</feature>
<reference evidence="4 5" key="1">
    <citation type="submission" date="2018-11" db="EMBL/GenBank/DDBJ databases">
        <authorList>
            <person name="Zhou Z."/>
            <person name="Wang G."/>
        </authorList>
    </citation>
    <scope>NUCLEOTIDE SEQUENCE [LARGE SCALE GENOMIC DNA]</scope>
    <source>
        <strain evidence="4 5">KCTC42998</strain>
    </source>
</reference>
<evidence type="ECO:0000259" key="3">
    <source>
        <dbReference type="PROSITE" id="PS50977"/>
    </source>
</evidence>
<evidence type="ECO:0000313" key="5">
    <source>
        <dbReference type="Proteomes" id="UP000274271"/>
    </source>
</evidence>
<dbReference type="Gene3D" id="1.10.357.10">
    <property type="entry name" value="Tetracycline Repressor, domain 2"/>
    <property type="match status" value="1"/>
</dbReference>
<dbReference type="InterPro" id="IPR009057">
    <property type="entry name" value="Homeodomain-like_sf"/>
</dbReference>
<protein>
    <submittedName>
        <fullName evidence="4">TetR/AcrR family transcriptional regulator</fullName>
    </submittedName>
</protein>
<dbReference type="InterPro" id="IPR036271">
    <property type="entry name" value="Tet_transcr_reg_TetR-rel_C_sf"/>
</dbReference>
<dbReference type="AlphaFoldDB" id="A0A3P1CKC9"/>
<dbReference type="OrthoDB" id="594604at2"/>
<keyword evidence="5" id="KW-1185">Reference proteome</keyword>
<accession>A0A3P1CKC9</accession>
<dbReference type="EMBL" id="RQJP01000003">
    <property type="protein sequence ID" value="RRB13516.1"/>
    <property type="molecule type" value="Genomic_DNA"/>
</dbReference>
<evidence type="ECO:0000313" key="4">
    <source>
        <dbReference type="EMBL" id="RRB13516.1"/>
    </source>
</evidence>
<gene>
    <name evidence="4" type="ORF">EHT87_14700</name>
</gene>
<proteinExistence type="predicted"/>
<dbReference type="InterPro" id="IPR050624">
    <property type="entry name" value="HTH-type_Tx_Regulator"/>
</dbReference>
<sequence length="197" mass="23620">METLERKQRSREQTRSGIVLTAKDIARREGWQAVSIRKIADAIDYSAPIVYEYFDSKDILLDEIRNEGFHHLRLEYERIKKVYRDPEKRLFEMSIVQWQFAMAQPEIYEVMYNLNGAYCVLPVRDSVEVEAISTIIREIIFTFIPKSQESIQKLYFEWWSLSHGMITLAMMLRERQPLEQSEQVYRDSIRRFVRGLR</sequence>
<keyword evidence="1 2" id="KW-0238">DNA-binding</keyword>
<dbReference type="SUPFAM" id="SSF48498">
    <property type="entry name" value="Tetracyclin repressor-like, C-terminal domain"/>
    <property type="match status" value="1"/>
</dbReference>
<feature type="DNA-binding region" description="H-T-H motif" evidence="2">
    <location>
        <begin position="35"/>
        <end position="54"/>
    </location>
</feature>
<organism evidence="4 5">
    <name type="scientific">Larkinella knui</name>
    <dbReference type="NCBI Taxonomy" id="2025310"/>
    <lineage>
        <taxon>Bacteria</taxon>
        <taxon>Pseudomonadati</taxon>
        <taxon>Bacteroidota</taxon>
        <taxon>Cytophagia</taxon>
        <taxon>Cytophagales</taxon>
        <taxon>Spirosomataceae</taxon>
        <taxon>Larkinella</taxon>
    </lineage>
</organism>
<dbReference type="RefSeq" id="WP_124907414.1">
    <property type="nucleotide sequence ID" value="NZ_RQJP01000003.1"/>
</dbReference>
<dbReference type="Proteomes" id="UP000274271">
    <property type="component" value="Unassembled WGS sequence"/>
</dbReference>
<name>A0A3P1CKC9_9BACT</name>
<evidence type="ECO:0000256" key="2">
    <source>
        <dbReference type="PROSITE-ProRule" id="PRU00335"/>
    </source>
</evidence>